<name>F2KR35_ARCVS</name>
<gene>
    <name evidence="1" type="ordered locus">Arcve_0652</name>
</gene>
<dbReference type="HOGENOM" id="CLU_2550061_0_0_2"/>
<keyword evidence="2" id="KW-1185">Reference proteome</keyword>
<dbReference type="STRING" id="693661.Arcve_0652"/>
<dbReference type="Proteomes" id="UP000008136">
    <property type="component" value="Chromosome"/>
</dbReference>
<reference evidence="1 2" key="1">
    <citation type="submission" date="2011-03" db="EMBL/GenBank/DDBJ databases">
        <title>The complete genome of Archaeoglobus veneficus SNP6.</title>
        <authorList>
            <consortium name="US DOE Joint Genome Institute (JGI-PGF)"/>
            <person name="Lucas S."/>
            <person name="Copeland A."/>
            <person name="Lapidus A."/>
            <person name="Bruce D."/>
            <person name="Goodwin L."/>
            <person name="Pitluck S."/>
            <person name="Kyrpides N."/>
            <person name="Mavromatis K."/>
            <person name="Pagani I."/>
            <person name="Ivanova N."/>
            <person name="Mikhailova N."/>
            <person name="Lu M."/>
            <person name="Detter J.C."/>
            <person name="Tapia R."/>
            <person name="Han C."/>
            <person name="Land M."/>
            <person name="Hauser L."/>
            <person name="Markowitz V."/>
            <person name="Cheng J.-F."/>
            <person name="Hugenholtz P."/>
            <person name="Woyke T."/>
            <person name="Wu D."/>
            <person name="Spring S."/>
            <person name="Brambilla E."/>
            <person name="Klenk H.-P."/>
            <person name="Eisen J.A."/>
        </authorList>
    </citation>
    <scope>NUCLEOTIDE SEQUENCE [LARGE SCALE GENOMIC DNA]</scope>
    <source>
        <strain>SNP6</strain>
    </source>
</reference>
<protein>
    <submittedName>
        <fullName evidence="1">Viral A-type inclusion protein repeat protein</fullName>
    </submittedName>
</protein>
<dbReference type="RefSeq" id="WP_013683344.1">
    <property type="nucleotide sequence ID" value="NC_015320.1"/>
</dbReference>
<evidence type="ECO:0000313" key="2">
    <source>
        <dbReference type="Proteomes" id="UP000008136"/>
    </source>
</evidence>
<organism evidence="1 2">
    <name type="scientific">Archaeoglobus veneficus (strain DSM 11195 / SNP6)</name>
    <dbReference type="NCBI Taxonomy" id="693661"/>
    <lineage>
        <taxon>Archaea</taxon>
        <taxon>Methanobacteriati</taxon>
        <taxon>Methanobacteriota</taxon>
        <taxon>Archaeoglobi</taxon>
        <taxon>Archaeoglobales</taxon>
        <taxon>Archaeoglobaceae</taxon>
        <taxon>Archaeoglobus</taxon>
    </lineage>
</organism>
<dbReference type="KEGG" id="ave:Arcve_0652"/>
<sequence>MSFGISVTMKTLQDLDKIKEKIEEDTGMKNLSYNRAIQHMIEALRPLDRIKEDIEKEIGVRLSYDKVIQYLIKQYEKARKTI</sequence>
<dbReference type="AlphaFoldDB" id="F2KR35"/>
<proteinExistence type="predicted"/>
<evidence type="ECO:0000313" key="1">
    <source>
        <dbReference type="EMBL" id="AEA46672.1"/>
    </source>
</evidence>
<accession>F2KR35</accession>
<dbReference type="EMBL" id="CP002588">
    <property type="protein sequence ID" value="AEA46672.1"/>
    <property type="molecule type" value="Genomic_DNA"/>
</dbReference>
<dbReference type="GeneID" id="10393750"/>